<dbReference type="EMBL" id="JARJLG010000084">
    <property type="protein sequence ID" value="KAJ7749851.1"/>
    <property type="molecule type" value="Genomic_DNA"/>
</dbReference>
<proteinExistence type="predicted"/>
<name>A0AAD7N8J2_9AGAR</name>
<protein>
    <recommendedName>
        <fullName evidence="3">F-box domain-containing protein</fullName>
    </recommendedName>
</protein>
<sequence length="272" mass="30296">MPEQGSFCESGFPTWFRQFASDRRTNDRRRGAVASAFAVRRSITPGYLVNPFAQHSSSQSPSAAPNPSDELPFSKPFDLLARLPFEISSEIFMLCLPTVPSEGHILPAISQQYPLRYQHQRRAMSRWFCSLYPGHDKHSYPEPSAGSKQLLETWLARAGGHSLDISILGGFDCGVAASIHKRSDHLQCLELYVRSQTTLGILLDAGGHSFSSGDCIMRLWPLSAKRVYHEQGPGWNFIDSARRFNKQDVQGITEVDLRLAVPGMQVVIAYGV</sequence>
<reference evidence="1" key="1">
    <citation type="submission" date="2023-03" db="EMBL/GenBank/DDBJ databases">
        <title>Massive genome expansion in bonnet fungi (Mycena s.s.) driven by repeated elements and novel gene families across ecological guilds.</title>
        <authorList>
            <consortium name="Lawrence Berkeley National Laboratory"/>
            <person name="Harder C.B."/>
            <person name="Miyauchi S."/>
            <person name="Viragh M."/>
            <person name="Kuo A."/>
            <person name="Thoen E."/>
            <person name="Andreopoulos B."/>
            <person name="Lu D."/>
            <person name="Skrede I."/>
            <person name="Drula E."/>
            <person name="Henrissat B."/>
            <person name="Morin E."/>
            <person name="Kohler A."/>
            <person name="Barry K."/>
            <person name="LaButti K."/>
            <person name="Morin E."/>
            <person name="Salamov A."/>
            <person name="Lipzen A."/>
            <person name="Mereny Z."/>
            <person name="Hegedus B."/>
            <person name="Baldrian P."/>
            <person name="Stursova M."/>
            <person name="Weitz H."/>
            <person name="Taylor A."/>
            <person name="Grigoriev I.V."/>
            <person name="Nagy L.G."/>
            <person name="Martin F."/>
            <person name="Kauserud H."/>
        </authorList>
    </citation>
    <scope>NUCLEOTIDE SEQUENCE</scope>
    <source>
        <strain evidence="1">CBHHK188m</strain>
    </source>
</reference>
<evidence type="ECO:0008006" key="3">
    <source>
        <dbReference type="Google" id="ProtNLM"/>
    </source>
</evidence>
<evidence type="ECO:0000313" key="2">
    <source>
        <dbReference type="Proteomes" id="UP001215280"/>
    </source>
</evidence>
<gene>
    <name evidence="1" type="ORF">DFH07DRAFT_942028</name>
</gene>
<accession>A0AAD7N8J2</accession>
<keyword evidence="2" id="KW-1185">Reference proteome</keyword>
<evidence type="ECO:0000313" key="1">
    <source>
        <dbReference type="EMBL" id="KAJ7749851.1"/>
    </source>
</evidence>
<dbReference type="AlphaFoldDB" id="A0AAD7N8J2"/>
<comment type="caution">
    <text evidence="1">The sequence shown here is derived from an EMBL/GenBank/DDBJ whole genome shotgun (WGS) entry which is preliminary data.</text>
</comment>
<organism evidence="1 2">
    <name type="scientific">Mycena maculata</name>
    <dbReference type="NCBI Taxonomy" id="230809"/>
    <lineage>
        <taxon>Eukaryota</taxon>
        <taxon>Fungi</taxon>
        <taxon>Dikarya</taxon>
        <taxon>Basidiomycota</taxon>
        <taxon>Agaricomycotina</taxon>
        <taxon>Agaricomycetes</taxon>
        <taxon>Agaricomycetidae</taxon>
        <taxon>Agaricales</taxon>
        <taxon>Marasmiineae</taxon>
        <taxon>Mycenaceae</taxon>
        <taxon>Mycena</taxon>
    </lineage>
</organism>
<dbReference type="Proteomes" id="UP001215280">
    <property type="component" value="Unassembled WGS sequence"/>
</dbReference>